<dbReference type="PROSITE" id="PS51318">
    <property type="entry name" value="TAT"/>
    <property type="match status" value="1"/>
</dbReference>
<dbReference type="InterPro" id="IPR011050">
    <property type="entry name" value="Pectin_lyase_fold/virulence"/>
</dbReference>
<dbReference type="InterPro" id="IPR024535">
    <property type="entry name" value="RHGA/B-epi-like_pectate_lyase"/>
</dbReference>
<protein>
    <submittedName>
        <fullName evidence="2">Glycosyl hydrolase family 28-related protein</fullName>
    </submittedName>
</protein>
<sequence>MNERKPNAEEIANEAHDGMQRLQAELPASGGKISRRAMLTTIGAAGVAVVSGGLLHKVNGASSVTASVYGGEVSDADSVTYKYGPAQLERTVGSKLRESVSVKDFGAVGDGIADDTANIQAAANSLTKGGILFFPAGTYTISDTLQFPQGTIIQGAGLHSVIINMTDSTKFAINLFTPGTRYEFFSVSGFTLNAKYGITNRWNLGTDYSNTANPTRTVKITDIKFQGTYDALHDPEAQSALVPARGDLESLGVGLHLVMVYGAEVKSCLFDNFGIAFENIGCTLAKAERNRFNRNARHIHDERVAWYFSSFGMGADNVYEQNDLLDATRIGGITLWRSYGTELRHNYSEQLERNGVKSAPEMYYLYNPDSCKIHMNHLNVSLSVALHRPYVKIVYNGDYIGCASGNVISLNSPTPFNGVLDNLLEIVTTKWDRRYPWNTQLYYQELSPIKRLPYVISGIQPELNVMEFDNVFPQMNISGTLANLDLPFIENGSNKAWHLKSGENKNFRFKLYVKNPKLAAAFELQITAEGNPDTAAGNGRAHTVVRDPSGAVLFNNYAFTNLTNLTTMVIPLQVTAPESLHIFDIDFTNLSFSKIYRAAVVPLS</sequence>
<comment type="caution">
    <text evidence="2">The sequence shown here is derived from an EMBL/GenBank/DDBJ whole genome shotgun (WGS) entry which is preliminary data.</text>
</comment>
<feature type="domain" description="Rhamnogalacturonase A/B/Epimerase-like pectate lyase" evidence="1">
    <location>
        <begin position="100"/>
        <end position="169"/>
    </location>
</feature>
<dbReference type="InterPro" id="IPR012334">
    <property type="entry name" value="Pectin_lyas_fold"/>
</dbReference>
<gene>
    <name evidence="2" type="ORF">ACFFNY_01570</name>
</gene>
<keyword evidence="2" id="KW-0378">Hydrolase</keyword>
<dbReference type="Proteomes" id="UP001589619">
    <property type="component" value="Unassembled WGS sequence"/>
</dbReference>
<organism evidence="2 3">
    <name type="scientific">Paenibacillus hodogayensis</name>
    <dbReference type="NCBI Taxonomy" id="279208"/>
    <lineage>
        <taxon>Bacteria</taxon>
        <taxon>Bacillati</taxon>
        <taxon>Bacillota</taxon>
        <taxon>Bacilli</taxon>
        <taxon>Bacillales</taxon>
        <taxon>Paenibacillaceae</taxon>
        <taxon>Paenibacillus</taxon>
    </lineage>
</organism>
<evidence type="ECO:0000313" key="3">
    <source>
        <dbReference type="Proteomes" id="UP001589619"/>
    </source>
</evidence>
<dbReference type="GO" id="GO:0016787">
    <property type="term" value="F:hydrolase activity"/>
    <property type="evidence" value="ECO:0007669"/>
    <property type="project" value="UniProtKB-KW"/>
</dbReference>
<name>A0ABV5VQ15_9BACL</name>
<keyword evidence="3" id="KW-1185">Reference proteome</keyword>
<evidence type="ECO:0000313" key="2">
    <source>
        <dbReference type="EMBL" id="MFB9750248.1"/>
    </source>
</evidence>
<dbReference type="Gene3D" id="2.160.20.10">
    <property type="entry name" value="Single-stranded right-handed beta-helix, Pectin lyase-like"/>
    <property type="match status" value="1"/>
</dbReference>
<reference evidence="2 3" key="1">
    <citation type="submission" date="2024-09" db="EMBL/GenBank/DDBJ databases">
        <authorList>
            <person name="Sun Q."/>
            <person name="Mori K."/>
        </authorList>
    </citation>
    <scope>NUCLEOTIDE SEQUENCE [LARGE SCALE GENOMIC DNA]</scope>
    <source>
        <strain evidence="2 3">JCM 12520</strain>
    </source>
</reference>
<dbReference type="EMBL" id="JBHMAG010000002">
    <property type="protein sequence ID" value="MFB9750248.1"/>
    <property type="molecule type" value="Genomic_DNA"/>
</dbReference>
<dbReference type="SUPFAM" id="SSF51126">
    <property type="entry name" value="Pectin lyase-like"/>
    <property type="match status" value="1"/>
</dbReference>
<accession>A0ABV5VQ15</accession>
<proteinExistence type="predicted"/>
<dbReference type="RefSeq" id="WP_344916920.1">
    <property type="nucleotide sequence ID" value="NZ_BAAAYO010000021.1"/>
</dbReference>
<dbReference type="Pfam" id="PF12708">
    <property type="entry name" value="Pect-lyase_RHGA_epim"/>
    <property type="match status" value="1"/>
</dbReference>
<evidence type="ECO:0000259" key="1">
    <source>
        <dbReference type="Pfam" id="PF12708"/>
    </source>
</evidence>
<dbReference type="InterPro" id="IPR006311">
    <property type="entry name" value="TAT_signal"/>
</dbReference>